<evidence type="ECO:0000313" key="2">
    <source>
        <dbReference type="EMBL" id="OGN28195.1"/>
    </source>
</evidence>
<dbReference type="SUPFAM" id="SSF55608">
    <property type="entry name" value="Homing endonucleases"/>
    <property type="match status" value="1"/>
</dbReference>
<proteinExistence type="predicted"/>
<dbReference type="Proteomes" id="UP000179047">
    <property type="component" value="Unassembled WGS sequence"/>
</dbReference>
<reference evidence="2 3" key="1">
    <citation type="journal article" date="2016" name="Nat. Commun.">
        <title>Thousands of microbial genomes shed light on interconnected biogeochemical processes in an aquifer system.</title>
        <authorList>
            <person name="Anantharaman K."/>
            <person name="Brown C.T."/>
            <person name="Hug L.A."/>
            <person name="Sharon I."/>
            <person name="Castelle C.J."/>
            <person name="Probst A.J."/>
            <person name="Thomas B.C."/>
            <person name="Singh A."/>
            <person name="Wilkins M.J."/>
            <person name="Karaoz U."/>
            <person name="Brodie E.L."/>
            <person name="Williams K.H."/>
            <person name="Hubbard S.S."/>
            <person name="Banfield J.F."/>
        </authorList>
    </citation>
    <scope>NUCLEOTIDE SEQUENCE [LARGE SCALE GENOMIC DNA]</scope>
</reference>
<protein>
    <recommendedName>
        <fullName evidence="1">DOD-type homing endonuclease domain-containing protein</fullName>
    </recommendedName>
</protein>
<dbReference type="InterPro" id="IPR004042">
    <property type="entry name" value="Intein_endonuc_central"/>
</dbReference>
<evidence type="ECO:0000313" key="3">
    <source>
        <dbReference type="Proteomes" id="UP000179047"/>
    </source>
</evidence>
<accession>A0A1F8GS09</accession>
<dbReference type="PROSITE" id="PS50819">
    <property type="entry name" value="INTEIN_ENDONUCLEASE"/>
    <property type="match status" value="1"/>
</dbReference>
<dbReference type="Gene3D" id="3.10.28.10">
    <property type="entry name" value="Homing endonucleases"/>
    <property type="match status" value="1"/>
</dbReference>
<evidence type="ECO:0000259" key="1">
    <source>
        <dbReference type="PROSITE" id="PS50819"/>
    </source>
</evidence>
<name>A0A1F8GS09_9BACT</name>
<comment type="caution">
    <text evidence="2">The sequence shown here is derived from an EMBL/GenBank/DDBJ whole genome shotgun (WGS) entry which is preliminary data.</text>
</comment>
<dbReference type="EMBL" id="MGKP01000023">
    <property type="protein sequence ID" value="OGN28195.1"/>
    <property type="molecule type" value="Genomic_DNA"/>
</dbReference>
<dbReference type="InterPro" id="IPR027434">
    <property type="entry name" value="Homing_endonucl"/>
</dbReference>
<gene>
    <name evidence="2" type="ORF">A3A33_02465</name>
</gene>
<dbReference type="AlphaFoldDB" id="A0A1F8GS09"/>
<organism evidence="2 3">
    <name type="scientific">Candidatus Yanofskybacteria bacterium RIFCSPLOWO2_01_FULL_49_25</name>
    <dbReference type="NCBI Taxonomy" id="1802701"/>
    <lineage>
        <taxon>Bacteria</taxon>
        <taxon>Candidatus Yanofskyibacteriota</taxon>
    </lineage>
</organism>
<sequence length="256" mass="29822">MHPWLLPKNNPRYIAWHKSLLKRPAPWNKGKTKLTDAGVKKISETFKESGIDNFAEWRAQHKKEYAAISHDADLAELTGVVLGDGHIEKFPRTERLIIVSNSANYGFINRYRRIVERLFHKKPVCLKVTSANAVRISIYEKGISKRLQIPTGSRKKLEYKIPSWIWQNDQFLLRFLRGLYEAEGCFCVHLPTSTYKMIFTNMNPFLLDAVFQGLVRFGFHPHTGWNKIQVSRKQEVMDLKKLLQFRDYNLNAYLGG</sequence>
<dbReference type="GO" id="GO:0004519">
    <property type="term" value="F:endonuclease activity"/>
    <property type="evidence" value="ECO:0007669"/>
    <property type="project" value="InterPro"/>
</dbReference>
<feature type="domain" description="DOD-type homing endonuclease" evidence="1">
    <location>
        <begin position="77"/>
        <end position="219"/>
    </location>
</feature>